<protein>
    <submittedName>
        <fullName evidence="2">Uncharacterized protein</fullName>
    </submittedName>
</protein>
<reference evidence="2" key="1">
    <citation type="journal article" date="2023" name="Plant J.">
        <title>The genome of the king protea, Protea cynaroides.</title>
        <authorList>
            <person name="Chang J."/>
            <person name="Duong T.A."/>
            <person name="Schoeman C."/>
            <person name="Ma X."/>
            <person name="Roodt D."/>
            <person name="Barker N."/>
            <person name="Li Z."/>
            <person name="Van de Peer Y."/>
            <person name="Mizrachi E."/>
        </authorList>
    </citation>
    <scope>NUCLEOTIDE SEQUENCE</scope>
    <source>
        <tissue evidence="2">Young leaves</tissue>
    </source>
</reference>
<evidence type="ECO:0000256" key="1">
    <source>
        <dbReference type="SAM" id="MobiDB-lite"/>
    </source>
</evidence>
<dbReference type="EMBL" id="JAMYWD010000008">
    <property type="protein sequence ID" value="KAJ4963964.1"/>
    <property type="molecule type" value="Genomic_DNA"/>
</dbReference>
<dbReference type="AlphaFoldDB" id="A0A9Q0K4W9"/>
<sequence>MAVGGLGPPVVGLEMGRRSGSDGSDEGLERIMFSEGLGFQGTKLLAVSGLGFREERMPTVVSATPFSAMNRAGSVSDSLASETFLMMSGGNSMAINQSAHQQSGAKVSVARDFSLSHLADSSLSQVQRTTELGLPSVDASDPMILEASHQDSSSRIQSAIGTSSLQHGPGRAATFDFSRVFEQAPFGVSARVNVRTADQQGMNAIPS</sequence>
<organism evidence="2 3">
    <name type="scientific">Protea cynaroides</name>
    <dbReference type="NCBI Taxonomy" id="273540"/>
    <lineage>
        <taxon>Eukaryota</taxon>
        <taxon>Viridiplantae</taxon>
        <taxon>Streptophyta</taxon>
        <taxon>Embryophyta</taxon>
        <taxon>Tracheophyta</taxon>
        <taxon>Spermatophyta</taxon>
        <taxon>Magnoliopsida</taxon>
        <taxon>Proteales</taxon>
        <taxon>Proteaceae</taxon>
        <taxon>Protea</taxon>
    </lineage>
</organism>
<name>A0A9Q0K4W9_9MAGN</name>
<feature type="region of interest" description="Disordered" evidence="1">
    <location>
        <begin position="1"/>
        <end position="27"/>
    </location>
</feature>
<gene>
    <name evidence="2" type="ORF">NE237_023903</name>
</gene>
<evidence type="ECO:0000313" key="3">
    <source>
        <dbReference type="Proteomes" id="UP001141806"/>
    </source>
</evidence>
<keyword evidence="3" id="KW-1185">Reference proteome</keyword>
<evidence type="ECO:0000313" key="2">
    <source>
        <dbReference type="EMBL" id="KAJ4963964.1"/>
    </source>
</evidence>
<accession>A0A9Q0K4W9</accession>
<comment type="caution">
    <text evidence="2">The sequence shown here is derived from an EMBL/GenBank/DDBJ whole genome shotgun (WGS) entry which is preliminary data.</text>
</comment>
<dbReference type="Proteomes" id="UP001141806">
    <property type="component" value="Unassembled WGS sequence"/>
</dbReference>
<proteinExistence type="predicted"/>